<dbReference type="AlphaFoldDB" id="A0A0R2LLZ1"/>
<reference evidence="2 3" key="1">
    <citation type="journal article" date="2015" name="Genome Announc.">
        <title>Expanding the biotechnology potential of lactobacilli through comparative genomics of 213 strains and associated genera.</title>
        <authorList>
            <person name="Sun Z."/>
            <person name="Harris H.M."/>
            <person name="McCann A."/>
            <person name="Guo C."/>
            <person name="Argimon S."/>
            <person name="Zhang W."/>
            <person name="Yang X."/>
            <person name="Jeffery I.B."/>
            <person name="Cooney J.C."/>
            <person name="Kagawa T.F."/>
            <person name="Liu W."/>
            <person name="Song Y."/>
            <person name="Salvetti E."/>
            <person name="Wrobel A."/>
            <person name="Rasinkangas P."/>
            <person name="Parkhill J."/>
            <person name="Rea M.C."/>
            <person name="O'Sullivan O."/>
            <person name="Ritari J."/>
            <person name="Douillard F.P."/>
            <person name="Paul Ross R."/>
            <person name="Yang R."/>
            <person name="Briner A.E."/>
            <person name="Felis G.E."/>
            <person name="de Vos W.M."/>
            <person name="Barrangou R."/>
            <person name="Klaenhammer T.R."/>
            <person name="Caufield P.W."/>
            <person name="Cui Y."/>
            <person name="Zhang H."/>
            <person name="O'Toole P.W."/>
        </authorList>
    </citation>
    <scope>NUCLEOTIDE SEQUENCE [LARGE SCALE GENOMIC DNA]</scope>
    <source>
        <strain evidence="2 3">DSM 22467</strain>
    </source>
</reference>
<dbReference type="InterPro" id="IPR002178">
    <property type="entry name" value="PTS_EIIA_type-2_dom"/>
</dbReference>
<dbReference type="PANTHER" id="PTHR47738">
    <property type="entry name" value="PTS SYSTEM FRUCTOSE-LIKE EIIA COMPONENT-RELATED"/>
    <property type="match status" value="1"/>
</dbReference>
<dbReference type="Gene3D" id="3.40.930.10">
    <property type="entry name" value="Mannitol-specific EII, Chain A"/>
    <property type="match status" value="1"/>
</dbReference>
<comment type="caution">
    <text evidence="2">The sequence shown here is derived from an EMBL/GenBank/DDBJ whole genome shotgun (WGS) entry which is preliminary data.</text>
</comment>
<evidence type="ECO:0000313" key="3">
    <source>
        <dbReference type="Proteomes" id="UP000051906"/>
    </source>
</evidence>
<dbReference type="InterPro" id="IPR051541">
    <property type="entry name" value="PTS_SugarTrans_NitroReg"/>
</dbReference>
<dbReference type="STRING" id="616990.IV54_GL000510"/>
<dbReference type="PATRIC" id="fig|616990.3.peg.548"/>
<evidence type="ECO:0000259" key="1">
    <source>
        <dbReference type="PROSITE" id="PS51094"/>
    </source>
</evidence>
<keyword evidence="3" id="KW-1185">Reference proteome</keyword>
<protein>
    <recommendedName>
        <fullName evidence="1">PTS EIIA type-2 domain-containing protein</fullName>
    </recommendedName>
</protein>
<dbReference type="PANTHER" id="PTHR47738:SF2">
    <property type="entry name" value="PTS SYSTEM FRUCTOSE-LIKE EIIA COMPONENT"/>
    <property type="match status" value="1"/>
</dbReference>
<accession>A0A0R2LLZ1</accession>
<dbReference type="CDD" id="cd00211">
    <property type="entry name" value="PTS_IIA_fru"/>
    <property type="match status" value="1"/>
</dbReference>
<gene>
    <name evidence="2" type="ORF">IV54_GL000510</name>
</gene>
<name>A0A0R2LLZ1_9LACO</name>
<organism evidence="2 3">
    <name type="scientific">Levilactobacillus paucivorans</name>
    <dbReference type="NCBI Taxonomy" id="616990"/>
    <lineage>
        <taxon>Bacteria</taxon>
        <taxon>Bacillati</taxon>
        <taxon>Bacillota</taxon>
        <taxon>Bacilli</taxon>
        <taxon>Lactobacillales</taxon>
        <taxon>Lactobacillaceae</taxon>
        <taxon>Levilactobacillus</taxon>
    </lineage>
</organism>
<dbReference type="InterPro" id="IPR016152">
    <property type="entry name" value="PTrfase/Anion_transptr"/>
</dbReference>
<dbReference type="PROSITE" id="PS51094">
    <property type="entry name" value="PTS_EIIA_TYPE_2"/>
    <property type="match status" value="1"/>
</dbReference>
<sequence>MDLMSTINPNNISLHLECSDQEALLQKMTHWLFQSHAITNEAGFLEDVDYREMLGMTGIGNEVAVPHGSNCVAYPTVAIATLQAPIAWKSIDDAPVRLVLLFAEPDEPTPDQAHNTLLTKMIRKLSNDETLYAVKQAATVDEIVNALKE</sequence>
<evidence type="ECO:0000313" key="2">
    <source>
        <dbReference type="EMBL" id="KRO01228.1"/>
    </source>
</evidence>
<proteinExistence type="predicted"/>
<dbReference type="OrthoDB" id="95460at2"/>
<dbReference type="EMBL" id="JQCA01000117">
    <property type="protein sequence ID" value="KRO01228.1"/>
    <property type="molecule type" value="Genomic_DNA"/>
</dbReference>
<dbReference type="Proteomes" id="UP000051906">
    <property type="component" value="Unassembled WGS sequence"/>
</dbReference>
<dbReference type="PROSITE" id="PS00372">
    <property type="entry name" value="PTS_EIIA_TYPE_2_HIS"/>
    <property type="match status" value="1"/>
</dbReference>
<dbReference type="RefSeq" id="WP_057879016.1">
    <property type="nucleotide sequence ID" value="NZ_JQCA01000117.1"/>
</dbReference>
<feature type="domain" description="PTS EIIA type-2" evidence="1">
    <location>
        <begin position="5"/>
        <end position="149"/>
    </location>
</feature>
<dbReference type="Pfam" id="PF00359">
    <property type="entry name" value="PTS_EIIA_2"/>
    <property type="match status" value="1"/>
</dbReference>
<dbReference type="SUPFAM" id="SSF55804">
    <property type="entry name" value="Phoshotransferase/anion transport protein"/>
    <property type="match status" value="1"/>
</dbReference>